<protein>
    <recommendedName>
        <fullName evidence="13">Fluoride-specific ion channel FluC</fullName>
    </recommendedName>
</protein>
<evidence type="ECO:0000256" key="7">
    <source>
        <dbReference type="ARBA" id="ARBA00023053"/>
    </source>
</evidence>
<evidence type="ECO:0000256" key="6">
    <source>
        <dbReference type="ARBA" id="ARBA00022989"/>
    </source>
</evidence>
<dbReference type="GO" id="GO:0062054">
    <property type="term" value="F:fluoride channel activity"/>
    <property type="evidence" value="ECO:0007669"/>
    <property type="project" value="UniProtKB-UniRule"/>
</dbReference>
<dbReference type="Pfam" id="PF00582">
    <property type="entry name" value="Usp"/>
    <property type="match status" value="1"/>
</dbReference>
<evidence type="ECO:0000256" key="9">
    <source>
        <dbReference type="ARBA" id="ARBA00023136"/>
    </source>
</evidence>
<dbReference type="AlphaFoldDB" id="A0A6M8HVB3"/>
<keyword evidence="6 13" id="KW-1133">Transmembrane helix</keyword>
<evidence type="ECO:0000313" key="15">
    <source>
        <dbReference type="EMBL" id="QKE92250.1"/>
    </source>
</evidence>
<dbReference type="NCBIfam" id="NF010802">
    <property type="entry name" value="PRK14206.1"/>
    <property type="match status" value="1"/>
</dbReference>
<keyword evidence="5 13" id="KW-0812">Transmembrane</keyword>
<evidence type="ECO:0000256" key="2">
    <source>
        <dbReference type="ARBA" id="ARBA00008791"/>
    </source>
</evidence>
<dbReference type="InterPro" id="IPR006015">
    <property type="entry name" value="Universal_stress_UspA"/>
</dbReference>
<comment type="activity regulation">
    <text evidence="13">Na(+) is not transported, but it plays an essential structural role and its presence is essential for fluoride channel function.</text>
</comment>
<dbReference type="PRINTS" id="PR01438">
    <property type="entry name" value="UNVRSLSTRESS"/>
</dbReference>
<comment type="catalytic activity">
    <reaction evidence="12">
        <text>fluoride(in) = fluoride(out)</text>
        <dbReference type="Rhea" id="RHEA:76159"/>
        <dbReference type="ChEBI" id="CHEBI:17051"/>
    </reaction>
    <physiologicalReaction direction="left-to-right" evidence="12">
        <dbReference type="Rhea" id="RHEA:76160"/>
    </physiologicalReaction>
</comment>
<dbReference type="EMBL" id="CP053708">
    <property type="protein sequence ID" value="QKE92250.1"/>
    <property type="molecule type" value="Genomic_DNA"/>
</dbReference>
<accession>A0A6M8HVB3</accession>
<dbReference type="GO" id="GO:0046872">
    <property type="term" value="F:metal ion binding"/>
    <property type="evidence" value="ECO:0007669"/>
    <property type="project" value="UniProtKB-KW"/>
</dbReference>
<name>A0A6M8HVB3_9PROT</name>
<dbReference type="PANTHER" id="PTHR28259:SF1">
    <property type="entry name" value="FLUORIDE EXPORT PROTEIN 1-RELATED"/>
    <property type="match status" value="1"/>
</dbReference>
<feature type="transmembrane region" description="Helical" evidence="13">
    <location>
        <begin position="35"/>
        <end position="57"/>
    </location>
</feature>
<keyword evidence="7 13" id="KW-0915">Sodium</keyword>
<evidence type="ECO:0000256" key="11">
    <source>
        <dbReference type="ARBA" id="ARBA00035120"/>
    </source>
</evidence>
<dbReference type="NCBIfam" id="TIGR00494">
    <property type="entry name" value="crcB"/>
    <property type="match status" value="1"/>
</dbReference>
<dbReference type="HAMAP" id="MF_00454">
    <property type="entry name" value="FluC"/>
    <property type="match status" value="1"/>
</dbReference>
<feature type="transmembrane region" description="Helical" evidence="13">
    <location>
        <begin position="102"/>
        <end position="123"/>
    </location>
</feature>
<comment type="similarity">
    <text evidence="2">Belongs to the universal stress protein A family.</text>
</comment>
<keyword evidence="10 13" id="KW-0407">Ion channel</keyword>
<dbReference type="KEGG" id="lck:HN018_21420"/>
<evidence type="ECO:0000256" key="8">
    <source>
        <dbReference type="ARBA" id="ARBA00023065"/>
    </source>
</evidence>
<keyword evidence="3 13" id="KW-1003">Cell membrane</keyword>
<dbReference type="Gene3D" id="3.40.50.12370">
    <property type="match status" value="1"/>
</dbReference>
<feature type="domain" description="UspA" evidence="14">
    <location>
        <begin position="352"/>
        <end position="405"/>
    </location>
</feature>
<evidence type="ECO:0000259" key="14">
    <source>
        <dbReference type="Pfam" id="PF00582"/>
    </source>
</evidence>
<keyword evidence="13" id="KW-0479">Metal-binding</keyword>
<evidence type="ECO:0000256" key="3">
    <source>
        <dbReference type="ARBA" id="ARBA00022475"/>
    </source>
</evidence>
<keyword evidence="13" id="KW-0813">Transport</keyword>
<keyword evidence="4" id="KW-0997">Cell inner membrane</keyword>
<dbReference type="GO" id="GO:0005886">
    <property type="term" value="C:plasma membrane"/>
    <property type="evidence" value="ECO:0007669"/>
    <property type="project" value="UniProtKB-SubCell"/>
</dbReference>
<feature type="binding site" evidence="13">
    <location>
        <position position="77"/>
    </location>
    <ligand>
        <name>Na(+)</name>
        <dbReference type="ChEBI" id="CHEBI:29101"/>
        <note>structural</note>
    </ligand>
</feature>
<keyword evidence="16" id="KW-1185">Reference proteome</keyword>
<comment type="function">
    <text evidence="13">Fluoride-specific ion channel. Important for reducing fluoride concentration in the cell, thus reducing its toxicity.</text>
</comment>
<dbReference type="InterPro" id="IPR003691">
    <property type="entry name" value="FluC"/>
</dbReference>
<dbReference type="CDD" id="cd00293">
    <property type="entry name" value="USP-like"/>
    <property type="match status" value="1"/>
</dbReference>
<dbReference type="GO" id="GO:0140114">
    <property type="term" value="P:cellular detoxification of fluoride"/>
    <property type="evidence" value="ECO:0007669"/>
    <property type="project" value="UniProtKB-UniRule"/>
</dbReference>
<sequence length="410" mass="43327">MLTYALIGLGGALGSVARAWLGNAMVALTGPSFPWGTILINIVGSFVIGFFGTLTATDGRFAVPFDVRAFVMVGICGGFTTFSSFSLQTLELLRDGRPGQALANIALSVALCLASVAAGYSLASMTRTSRLAVIGDATSGSISDSTLVALHRPGAVPGMLAVARQLMAREDGRITALAIDGPILAELQPTEEVLTRERTAEIAARRTEWVEGMRSTLDRWVGQERSIGHSAHWIEVRGDGASAIAEHGRGAYLLLLEQNGGDAAARARLRAALIRARRPVLLVPSGHAGEFGRIIAVAWRDDPHVRQAIRTATPLLSKAKRVLVLHVGSEADGLPSDPVFDGLPIERITAAAVGDDTGSQLLSMAREAGADLLVMGSYSHGSLREELFGGVTETMLRHADLPVLMQHRSA</sequence>
<organism evidence="15 16">
    <name type="scientific">Lichenicola cladoniae</name>
    <dbReference type="NCBI Taxonomy" id="1484109"/>
    <lineage>
        <taxon>Bacteria</taxon>
        <taxon>Pseudomonadati</taxon>
        <taxon>Pseudomonadota</taxon>
        <taxon>Alphaproteobacteria</taxon>
        <taxon>Acetobacterales</taxon>
        <taxon>Acetobacteraceae</taxon>
        <taxon>Lichenicola</taxon>
    </lineage>
</organism>
<evidence type="ECO:0000256" key="5">
    <source>
        <dbReference type="ARBA" id="ARBA00022692"/>
    </source>
</evidence>
<comment type="subcellular location">
    <subcellularLocation>
        <location evidence="1 13">Cell membrane</location>
        <topology evidence="1 13">Multi-pass membrane protein</topology>
    </subcellularLocation>
</comment>
<dbReference type="SUPFAM" id="SSF52402">
    <property type="entry name" value="Adenine nucleotide alpha hydrolases-like"/>
    <property type="match status" value="2"/>
</dbReference>
<evidence type="ECO:0000256" key="10">
    <source>
        <dbReference type="ARBA" id="ARBA00023303"/>
    </source>
</evidence>
<dbReference type="Proteomes" id="UP000500767">
    <property type="component" value="Chromosome"/>
</dbReference>
<reference evidence="15 16" key="1">
    <citation type="journal article" date="2014" name="World J. Microbiol. Biotechnol.">
        <title>Biodiversity and physiological characteristics of Antarctic and Arctic lichens-associated bacteria.</title>
        <authorList>
            <person name="Lee Y.M."/>
            <person name="Kim E.H."/>
            <person name="Lee H.K."/>
            <person name="Hong S.G."/>
        </authorList>
    </citation>
    <scope>NUCLEOTIDE SEQUENCE [LARGE SCALE GENOMIC DNA]</scope>
    <source>
        <strain evidence="15 16">PAMC 26569</strain>
    </source>
</reference>
<feature type="binding site" evidence="13">
    <location>
        <position position="80"/>
    </location>
    <ligand>
        <name>Na(+)</name>
        <dbReference type="ChEBI" id="CHEBI:29101"/>
        <note>structural</note>
    </ligand>
</feature>
<dbReference type="PANTHER" id="PTHR28259">
    <property type="entry name" value="FLUORIDE EXPORT PROTEIN 1-RELATED"/>
    <property type="match status" value="1"/>
</dbReference>
<evidence type="ECO:0000256" key="12">
    <source>
        <dbReference type="ARBA" id="ARBA00035585"/>
    </source>
</evidence>
<evidence type="ECO:0000313" key="16">
    <source>
        <dbReference type="Proteomes" id="UP000500767"/>
    </source>
</evidence>
<feature type="transmembrane region" description="Helical" evidence="13">
    <location>
        <begin position="69"/>
        <end position="90"/>
    </location>
</feature>
<keyword evidence="9 13" id="KW-0472">Membrane</keyword>
<evidence type="ECO:0000256" key="13">
    <source>
        <dbReference type="HAMAP-Rule" id="MF_00454"/>
    </source>
</evidence>
<evidence type="ECO:0000256" key="1">
    <source>
        <dbReference type="ARBA" id="ARBA00004651"/>
    </source>
</evidence>
<comment type="similarity">
    <text evidence="11 13">Belongs to the fluoride channel Fluc/FEX (TC 1.A.43) family.</text>
</comment>
<keyword evidence="8 13" id="KW-0406">Ion transport</keyword>
<evidence type="ECO:0000256" key="4">
    <source>
        <dbReference type="ARBA" id="ARBA00022519"/>
    </source>
</evidence>
<dbReference type="Pfam" id="PF02537">
    <property type="entry name" value="CRCB"/>
    <property type="match status" value="1"/>
</dbReference>
<dbReference type="InterPro" id="IPR006016">
    <property type="entry name" value="UspA"/>
</dbReference>
<gene>
    <name evidence="13 15" type="primary">crcB</name>
    <name evidence="13" type="synonym">fluC</name>
    <name evidence="15" type="ORF">HN018_21420</name>
</gene>
<proteinExistence type="inferred from homology"/>